<gene>
    <name evidence="1" type="ORF">DIABBA_LOCUS8827</name>
</gene>
<dbReference type="Proteomes" id="UP001153709">
    <property type="component" value="Chromosome 6"/>
</dbReference>
<proteinExistence type="predicted"/>
<dbReference type="AlphaFoldDB" id="A0A9N9T3C0"/>
<dbReference type="EMBL" id="OU898281">
    <property type="protein sequence ID" value="CAG9835655.1"/>
    <property type="molecule type" value="Genomic_DNA"/>
</dbReference>
<reference evidence="1" key="1">
    <citation type="submission" date="2022-01" db="EMBL/GenBank/DDBJ databases">
        <authorList>
            <person name="King R."/>
        </authorList>
    </citation>
    <scope>NUCLEOTIDE SEQUENCE</scope>
</reference>
<sequence length="151" mass="16844">MCANSVSRSAAILKSWRNDLTFPNHFNIAVSETNSTLILSQNQLQAPRFTTSSLSVSIIRLGTTKIVQCQAFDKSYFPRSSSSSYVNSSIDSDDEIITTPYEQVPSDNNEQSAENSDCDEWCDLEEDVDGDDFVVRKNTLVGIEPHVVRNQ</sequence>
<evidence type="ECO:0000313" key="1">
    <source>
        <dbReference type="EMBL" id="CAG9835655.1"/>
    </source>
</evidence>
<accession>A0A9N9T3C0</accession>
<evidence type="ECO:0000313" key="2">
    <source>
        <dbReference type="Proteomes" id="UP001153709"/>
    </source>
</evidence>
<keyword evidence="2" id="KW-1185">Reference proteome</keyword>
<protein>
    <submittedName>
        <fullName evidence="1">Uncharacterized protein</fullName>
    </submittedName>
</protein>
<dbReference type="OrthoDB" id="6732802at2759"/>
<organism evidence="1 2">
    <name type="scientific">Diabrotica balteata</name>
    <name type="common">Banded cucumber beetle</name>
    <dbReference type="NCBI Taxonomy" id="107213"/>
    <lineage>
        <taxon>Eukaryota</taxon>
        <taxon>Metazoa</taxon>
        <taxon>Ecdysozoa</taxon>
        <taxon>Arthropoda</taxon>
        <taxon>Hexapoda</taxon>
        <taxon>Insecta</taxon>
        <taxon>Pterygota</taxon>
        <taxon>Neoptera</taxon>
        <taxon>Endopterygota</taxon>
        <taxon>Coleoptera</taxon>
        <taxon>Polyphaga</taxon>
        <taxon>Cucujiformia</taxon>
        <taxon>Chrysomeloidea</taxon>
        <taxon>Chrysomelidae</taxon>
        <taxon>Galerucinae</taxon>
        <taxon>Diabroticina</taxon>
        <taxon>Diabroticites</taxon>
        <taxon>Diabrotica</taxon>
    </lineage>
</organism>
<name>A0A9N9T3C0_DIABA</name>